<gene>
    <name evidence="1" type="ORF">GR328_05240</name>
</gene>
<organism evidence="1 2">
    <name type="scientific">Microvirga makkahensis</name>
    <dbReference type="NCBI Taxonomy" id="1128670"/>
    <lineage>
        <taxon>Bacteria</taxon>
        <taxon>Pseudomonadati</taxon>
        <taxon>Pseudomonadota</taxon>
        <taxon>Alphaproteobacteria</taxon>
        <taxon>Hyphomicrobiales</taxon>
        <taxon>Methylobacteriaceae</taxon>
        <taxon>Microvirga</taxon>
    </lineage>
</organism>
<sequence length="202" mass="22294">MPPLDAFGRFEYRVAARFVPFVERLLDYVTSGLAMARIKHQGQIAVAPLGLGPEASRDEWRRDLVIGAGTVHMLAQNVSPKSETLYYSLGDDSLTLARASIQASNRCENDGWVKRVGPNVRFRARRTGGAGRRIRVLDPARVSANDLTGTSCVCLAWHCKHPFAPRYELATGRSEFDPEPTYCDIQPGAFQFTAVALLGMPE</sequence>
<name>A0A7X3SMZ2_9HYPH</name>
<reference evidence="1 2" key="2">
    <citation type="submission" date="2020-01" db="EMBL/GenBank/DDBJ databases">
        <title>Microvirga sp. nov., an arsenate reduction bacterium isolated from Tibet hotspring sediments.</title>
        <authorList>
            <person name="Xian W.-D."/>
            <person name="Li W.-J."/>
        </authorList>
    </citation>
    <scope>NUCLEOTIDE SEQUENCE [LARGE SCALE GENOMIC DNA]</scope>
    <source>
        <strain evidence="1 2">KCTC 23863</strain>
    </source>
</reference>
<dbReference type="OrthoDB" id="8016903at2"/>
<comment type="caution">
    <text evidence="1">The sequence shown here is derived from an EMBL/GenBank/DDBJ whole genome shotgun (WGS) entry which is preliminary data.</text>
</comment>
<evidence type="ECO:0000313" key="2">
    <source>
        <dbReference type="Proteomes" id="UP000436483"/>
    </source>
</evidence>
<dbReference type="Proteomes" id="UP000436483">
    <property type="component" value="Unassembled WGS sequence"/>
</dbReference>
<accession>A0A7X3SMZ2</accession>
<dbReference type="AlphaFoldDB" id="A0A7X3SMZ2"/>
<keyword evidence="2" id="KW-1185">Reference proteome</keyword>
<proteinExistence type="predicted"/>
<protein>
    <submittedName>
        <fullName evidence="1">Uncharacterized protein</fullName>
    </submittedName>
</protein>
<dbReference type="EMBL" id="WURB01000003">
    <property type="protein sequence ID" value="MXQ10862.1"/>
    <property type="molecule type" value="Genomic_DNA"/>
</dbReference>
<reference evidence="1 2" key="1">
    <citation type="submission" date="2019-12" db="EMBL/GenBank/DDBJ databases">
        <authorList>
            <person name="Yuan C.-G."/>
        </authorList>
    </citation>
    <scope>NUCLEOTIDE SEQUENCE [LARGE SCALE GENOMIC DNA]</scope>
    <source>
        <strain evidence="1 2">KCTC 23863</strain>
    </source>
</reference>
<evidence type="ECO:0000313" key="1">
    <source>
        <dbReference type="EMBL" id="MXQ10862.1"/>
    </source>
</evidence>
<dbReference type="RefSeq" id="WP_160883470.1">
    <property type="nucleotide sequence ID" value="NZ_WURB01000003.1"/>
</dbReference>